<keyword evidence="3 7" id="KW-0489">Methyltransferase</keyword>
<protein>
    <recommendedName>
        <fullName evidence="7">Protein arginine methyltransferase NDUFAF7</fullName>
        <ecNumber evidence="7">2.1.1.320</ecNumber>
    </recommendedName>
</protein>
<comment type="similarity">
    <text evidence="2 7">Belongs to the NDUFAF7 family.</text>
</comment>
<organism evidence="8 9">
    <name type="scientific">Polysphondylium violaceum</name>
    <dbReference type="NCBI Taxonomy" id="133409"/>
    <lineage>
        <taxon>Eukaryota</taxon>
        <taxon>Amoebozoa</taxon>
        <taxon>Evosea</taxon>
        <taxon>Eumycetozoa</taxon>
        <taxon>Dictyostelia</taxon>
        <taxon>Dictyosteliales</taxon>
        <taxon>Dictyosteliaceae</taxon>
        <taxon>Polysphondylium</taxon>
    </lineage>
</organism>
<keyword evidence="9" id="KW-1185">Reference proteome</keyword>
<keyword evidence="4 7" id="KW-0808">Transferase</keyword>
<dbReference type="GO" id="GO:0035243">
    <property type="term" value="F:protein-arginine omega-N symmetric methyltransferase activity"/>
    <property type="evidence" value="ECO:0007669"/>
    <property type="project" value="UniProtKB-EC"/>
</dbReference>
<dbReference type="InterPro" id="IPR029063">
    <property type="entry name" value="SAM-dependent_MTases_sf"/>
</dbReference>
<name>A0A8J4UQY2_9MYCE</name>
<dbReference type="PANTHER" id="PTHR12049">
    <property type="entry name" value="PROTEIN ARGININE METHYLTRANSFERASE NDUFAF7, MITOCHONDRIAL"/>
    <property type="match status" value="1"/>
</dbReference>
<dbReference type="GO" id="GO:0005739">
    <property type="term" value="C:mitochondrion"/>
    <property type="evidence" value="ECO:0007669"/>
    <property type="project" value="UniProtKB-SubCell"/>
</dbReference>
<dbReference type="Gene3D" id="3.40.50.12710">
    <property type="match status" value="1"/>
</dbReference>
<evidence type="ECO:0000256" key="4">
    <source>
        <dbReference type="ARBA" id="ARBA00022679"/>
    </source>
</evidence>
<keyword evidence="5 7" id="KW-0496">Mitochondrion</keyword>
<dbReference type="GO" id="GO:0032259">
    <property type="term" value="P:methylation"/>
    <property type="evidence" value="ECO:0007669"/>
    <property type="project" value="UniProtKB-KW"/>
</dbReference>
<evidence type="ECO:0000313" key="9">
    <source>
        <dbReference type="Proteomes" id="UP000695562"/>
    </source>
</evidence>
<reference evidence="8" key="1">
    <citation type="submission" date="2020-01" db="EMBL/GenBank/DDBJ databases">
        <title>Development of genomics and gene disruption for Polysphondylium violaceum indicates a role for the polyketide synthase stlB in stalk morphogenesis.</title>
        <authorList>
            <person name="Narita B."/>
            <person name="Kawabe Y."/>
            <person name="Kin K."/>
            <person name="Saito T."/>
            <person name="Gibbs R."/>
            <person name="Kuspa A."/>
            <person name="Muzny D."/>
            <person name="Queller D."/>
            <person name="Richards S."/>
            <person name="Strassman J."/>
            <person name="Sucgang R."/>
            <person name="Worley K."/>
            <person name="Schaap P."/>
        </authorList>
    </citation>
    <scope>NUCLEOTIDE SEQUENCE</scope>
    <source>
        <strain evidence="8">QSvi11</strain>
    </source>
</reference>
<evidence type="ECO:0000256" key="2">
    <source>
        <dbReference type="ARBA" id="ARBA00005891"/>
    </source>
</evidence>
<evidence type="ECO:0000256" key="3">
    <source>
        <dbReference type="ARBA" id="ARBA00022603"/>
    </source>
</evidence>
<proteinExistence type="inferred from homology"/>
<comment type="catalytic activity">
    <reaction evidence="6 7">
        <text>L-arginyl-[protein] + 2 S-adenosyl-L-methionine = N(omega),N(omega)'-dimethyl-L-arginyl-[protein] + 2 S-adenosyl-L-homocysteine + 2 H(+)</text>
        <dbReference type="Rhea" id="RHEA:48108"/>
        <dbReference type="Rhea" id="RHEA-COMP:10532"/>
        <dbReference type="Rhea" id="RHEA-COMP:11992"/>
        <dbReference type="ChEBI" id="CHEBI:15378"/>
        <dbReference type="ChEBI" id="CHEBI:29965"/>
        <dbReference type="ChEBI" id="CHEBI:57856"/>
        <dbReference type="ChEBI" id="CHEBI:59789"/>
        <dbReference type="ChEBI" id="CHEBI:88221"/>
        <dbReference type="EC" id="2.1.1.320"/>
    </reaction>
</comment>
<dbReference type="InterPro" id="IPR003788">
    <property type="entry name" value="NDUFAF7"/>
</dbReference>
<accession>A0A8J4UQY2</accession>
<gene>
    <name evidence="8" type="ORF">CYY_007339</name>
</gene>
<dbReference type="AlphaFoldDB" id="A0A8J4UQY2"/>
<dbReference type="OrthoDB" id="17415at2759"/>
<dbReference type="Proteomes" id="UP000695562">
    <property type="component" value="Unassembled WGS sequence"/>
</dbReference>
<evidence type="ECO:0000256" key="7">
    <source>
        <dbReference type="RuleBase" id="RU364114"/>
    </source>
</evidence>
<dbReference type="Pfam" id="PF02636">
    <property type="entry name" value="Methyltransf_28"/>
    <property type="match status" value="1"/>
</dbReference>
<evidence type="ECO:0000313" key="8">
    <source>
        <dbReference type="EMBL" id="KAF2071341.1"/>
    </source>
</evidence>
<evidence type="ECO:0000256" key="6">
    <source>
        <dbReference type="ARBA" id="ARBA00048612"/>
    </source>
</evidence>
<dbReference type="PANTHER" id="PTHR12049:SF5">
    <property type="entry name" value="PROTEIN ARGININE METHYLTRANSFERASE NDUFAF7 HOMOLOG, MITOCHONDRIAL"/>
    <property type="match status" value="1"/>
</dbReference>
<dbReference type="SUPFAM" id="SSF53335">
    <property type="entry name" value="S-adenosyl-L-methionine-dependent methyltransferases"/>
    <property type="match status" value="1"/>
</dbReference>
<sequence length="484" mass="56622">MILQKSLQIKKNNVFKTLSRYYSISSSSSSSSSASNKLSNDLQHPILDKLKSKETIKIDDKQRNKKNSNENHLFKAKTQLMRDFIQDALYNPKSGYFTTKEVIIPENVQVKPLNSLANFKEYNNYLHDLYGQLEHAWLTPVELFKPYYSRAISRYIVEKYSQQQHPDTPLKIYEIGAGSGTNAVSILDFIKDNHPQIYENMEYTIIEISKLLAEKQVQRIKNKHPNVKININNTSVFNWTKTMEEQECFVVLTEVIDNLPHDKITHSFNGSFETVIHSTLENSLSKNQKHLIREELSKINDPVIIEYLEAEKIWSGKSDQDKSKLKQKLDNLLSMFKEDESVWVPTVCFKLFQILAKFFPRHHLVLADFDYIPSIVKGKNSPTVQHKQRVKDQTQVKYESIDLDDVTLEVGSCDIFFPYEWDQLYKMYCYTNKDRIGFDLANVKTFKHKDFIKQYGQQDLHLTETKSKYNPILEDYKNMSFLIS</sequence>
<comment type="subcellular location">
    <subcellularLocation>
        <location evidence="1 7">Mitochondrion</location>
    </subcellularLocation>
</comment>
<dbReference type="EC" id="2.1.1.320" evidence="7"/>
<dbReference type="InterPro" id="IPR038375">
    <property type="entry name" value="NDUFAF7_sf"/>
</dbReference>
<evidence type="ECO:0000256" key="1">
    <source>
        <dbReference type="ARBA" id="ARBA00004173"/>
    </source>
</evidence>
<evidence type="ECO:0000256" key="5">
    <source>
        <dbReference type="ARBA" id="ARBA00023128"/>
    </source>
</evidence>
<dbReference type="EMBL" id="AJWJ01000385">
    <property type="protein sequence ID" value="KAF2071341.1"/>
    <property type="molecule type" value="Genomic_DNA"/>
</dbReference>
<comment type="caution">
    <text evidence="8">The sequence shown here is derived from an EMBL/GenBank/DDBJ whole genome shotgun (WGS) entry which is preliminary data.</text>
</comment>
<comment type="function">
    <text evidence="7">Arginine methyltransferase involved in the assembly or stability of mitochondrial NADH:ubiquinone oxidoreductase complex (complex I).</text>
</comment>